<keyword evidence="1" id="KW-0732">Signal</keyword>
<evidence type="ECO:0000313" key="3">
    <source>
        <dbReference type="Proteomes" id="UP000253508"/>
    </source>
</evidence>
<evidence type="ECO:0008006" key="4">
    <source>
        <dbReference type="Google" id="ProtNLM"/>
    </source>
</evidence>
<dbReference type="Proteomes" id="UP000253508">
    <property type="component" value="Unassembled WGS sequence"/>
</dbReference>
<accession>A0A367XZY8</accession>
<dbReference type="OrthoDB" id="5145982at2"/>
<dbReference type="AlphaFoldDB" id="A0A367XZY8"/>
<dbReference type="PROSITE" id="PS51257">
    <property type="entry name" value="PROKAR_LIPOPROTEIN"/>
    <property type="match status" value="1"/>
</dbReference>
<gene>
    <name evidence="2" type="ORF">DTO57_09365</name>
</gene>
<proteinExistence type="predicted"/>
<dbReference type="RefSeq" id="WP_114117976.1">
    <property type="nucleotide sequence ID" value="NZ_BMHU01000002.1"/>
</dbReference>
<feature type="signal peptide" evidence="1">
    <location>
        <begin position="1"/>
        <end position="21"/>
    </location>
</feature>
<comment type="caution">
    <text evidence="2">The sequence shown here is derived from an EMBL/GenBank/DDBJ whole genome shotgun (WGS) entry which is preliminary data.</text>
</comment>
<keyword evidence="3" id="KW-1185">Reference proteome</keyword>
<organism evidence="2 3">
    <name type="scientific">Microbacterium sorbitolivorans</name>
    <dbReference type="NCBI Taxonomy" id="1867410"/>
    <lineage>
        <taxon>Bacteria</taxon>
        <taxon>Bacillati</taxon>
        <taxon>Actinomycetota</taxon>
        <taxon>Actinomycetes</taxon>
        <taxon>Micrococcales</taxon>
        <taxon>Microbacteriaceae</taxon>
        <taxon>Microbacterium</taxon>
    </lineage>
</organism>
<reference evidence="2 3" key="1">
    <citation type="submission" date="2018-07" db="EMBL/GenBank/DDBJ databases">
        <title>Microbacterium endoborsara sp. nov., a novel actinobacterium isolated from Borszczowia aralocaspica.</title>
        <authorList>
            <person name="An D."/>
        </authorList>
    </citation>
    <scope>NUCLEOTIDE SEQUENCE [LARGE SCALE GENOMIC DNA]</scope>
    <source>
        <strain evidence="2 3">C1.15228</strain>
    </source>
</reference>
<feature type="chain" id="PRO_5039232647" description="DUF4232 domain-containing protein" evidence="1">
    <location>
        <begin position="22"/>
        <end position="167"/>
    </location>
</feature>
<sequence>MRLRAAAALAVAALLLSGCSAEGSSLGLESLGGSTCANPREADLAFGVYLDNSGDRPITIVGVEPVEMTGMSTPEFRVMDAPDGPGTRLGLAEYPPTGELADAWAGSRDAVGAMLDPGRSYDLVVKVEDTGKPGGKFDGVRVTYEEGGRERVETSHISLELAADTCF</sequence>
<protein>
    <recommendedName>
        <fullName evidence="4">DUF4232 domain-containing protein</fullName>
    </recommendedName>
</protein>
<evidence type="ECO:0000256" key="1">
    <source>
        <dbReference type="SAM" id="SignalP"/>
    </source>
</evidence>
<name>A0A367XZY8_9MICO</name>
<dbReference type="EMBL" id="QORO01000003">
    <property type="protein sequence ID" value="RCK58372.1"/>
    <property type="molecule type" value="Genomic_DNA"/>
</dbReference>
<evidence type="ECO:0000313" key="2">
    <source>
        <dbReference type="EMBL" id="RCK58372.1"/>
    </source>
</evidence>